<feature type="domain" description="Thioredoxin" evidence="3">
    <location>
        <begin position="9"/>
        <end position="216"/>
    </location>
</feature>
<dbReference type="Gene3D" id="3.40.30.10">
    <property type="entry name" value="Glutaredoxin"/>
    <property type="match status" value="1"/>
</dbReference>
<dbReference type="AlphaFoldDB" id="A0A3B0TQ58"/>
<dbReference type="InterPro" id="IPR012336">
    <property type="entry name" value="Thioredoxin-like_fold"/>
</dbReference>
<dbReference type="PROSITE" id="PS51318">
    <property type="entry name" value="TAT"/>
    <property type="match status" value="1"/>
</dbReference>
<name>A0A3B0TQ58_9ZZZZ</name>
<feature type="transmembrane region" description="Helical" evidence="2">
    <location>
        <begin position="94"/>
        <end position="113"/>
    </location>
</feature>
<evidence type="ECO:0000313" key="4">
    <source>
        <dbReference type="EMBL" id="VAW14369.1"/>
    </source>
</evidence>
<proteinExistence type="inferred from homology"/>
<dbReference type="InterPro" id="IPR006311">
    <property type="entry name" value="TAT_signal"/>
</dbReference>
<dbReference type="SUPFAM" id="SSF52833">
    <property type="entry name" value="Thioredoxin-like"/>
    <property type="match status" value="1"/>
</dbReference>
<keyword evidence="2" id="KW-1133">Transmembrane helix</keyword>
<organism evidence="4">
    <name type="scientific">hydrothermal vent metagenome</name>
    <dbReference type="NCBI Taxonomy" id="652676"/>
    <lineage>
        <taxon>unclassified sequences</taxon>
        <taxon>metagenomes</taxon>
        <taxon>ecological metagenomes</taxon>
    </lineage>
</organism>
<reference evidence="4" key="1">
    <citation type="submission" date="2018-06" db="EMBL/GenBank/DDBJ databases">
        <authorList>
            <person name="Zhirakovskaya E."/>
        </authorList>
    </citation>
    <scope>NUCLEOTIDE SEQUENCE</scope>
</reference>
<dbReference type="InterPro" id="IPR036249">
    <property type="entry name" value="Thioredoxin-like_sf"/>
</dbReference>
<dbReference type="InterPro" id="IPR013766">
    <property type="entry name" value="Thioredoxin_domain"/>
</dbReference>
<keyword evidence="2" id="KW-0812">Transmembrane</keyword>
<dbReference type="EMBL" id="UOEO01000008">
    <property type="protein sequence ID" value="VAW14369.1"/>
    <property type="molecule type" value="Genomic_DNA"/>
</dbReference>
<evidence type="ECO:0000256" key="2">
    <source>
        <dbReference type="SAM" id="Phobius"/>
    </source>
</evidence>
<dbReference type="Pfam" id="PF13462">
    <property type="entry name" value="Thioredoxin_4"/>
    <property type="match status" value="1"/>
</dbReference>
<dbReference type="PROSITE" id="PS51352">
    <property type="entry name" value="THIOREDOXIN_2"/>
    <property type="match status" value="1"/>
</dbReference>
<accession>A0A3B0TQ58</accession>
<protein>
    <submittedName>
        <fullName evidence="4">Periplasmic thiol:disulfide interchange protein DsbA</fullName>
    </submittedName>
</protein>
<dbReference type="PANTHER" id="PTHR13887:SF56">
    <property type="entry name" value="THIOREDOXIN-LIKE REDUCTASE RV2466C"/>
    <property type="match status" value="1"/>
</dbReference>
<evidence type="ECO:0000259" key="3">
    <source>
        <dbReference type="PROSITE" id="PS51352"/>
    </source>
</evidence>
<dbReference type="PANTHER" id="PTHR13887">
    <property type="entry name" value="GLUTATHIONE S-TRANSFERASE KAPPA"/>
    <property type="match status" value="1"/>
</dbReference>
<keyword evidence="2" id="KW-0472">Membrane</keyword>
<evidence type="ECO:0000256" key="1">
    <source>
        <dbReference type="ARBA" id="ARBA00005791"/>
    </source>
</evidence>
<sequence>MNITRRNMLILGAAASAGAISGLSPSFGAEGDVYDVALLMQPDGIADRAILGSHDAPVTIVEYAAPTCPHCAAFHTRTYPVFKRDYIETGKVRFILRPFLLNVLDAVVFMLAYTKKDDADYLKVIDVFFDRQAEWARSENPRDAILAVAKSLGFTEESFNNALTNQELFEGMKKLREQAVTEFGLTGTPTFYINGKMLSGDKSIEQMAAAIDPLLG</sequence>
<comment type="similarity">
    <text evidence="1">Belongs to the thioredoxin family. DsbA subfamily.</text>
</comment>
<gene>
    <name evidence="4" type="ORF">MNBD_ALPHA12-1732</name>
</gene>